<dbReference type="Pfam" id="PF00756">
    <property type="entry name" value="Esterase"/>
    <property type="match status" value="1"/>
</dbReference>
<comment type="caution">
    <text evidence="2">The sequence shown here is derived from an EMBL/GenBank/DDBJ whole genome shotgun (WGS) entry which is preliminary data.</text>
</comment>
<dbReference type="Pfam" id="PF22058">
    <property type="entry name" value="X25_BaPul_like"/>
    <property type="match status" value="1"/>
</dbReference>
<proteinExistence type="predicted"/>
<name>A0ABP7QHR0_9SPHI</name>
<dbReference type="InterPro" id="IPR013783">
    <property type="entry name" value="Ig-like_fold"/>
</dbReference>
<feature type="domain" description="Amylopullulanase X25" evidence="1">
    <location>
        <begin position="46"/>
        <end position="115"/>
    </location>
</feature>
<keyword evidence="3" id="KW-1185">Reference proteome</keyword>
<dbReference type="InterPro" id="IPR054409">
    <property type="entry name" value="X25_BaPul-like"/>
</dbReference>
<evidence type="ECO:0000259" key="1">
    <source>
        <dbReference type="Pfam" id="PF22058"/>
    </source>
</evidence>
<gene>
    <name evidence="2" type="ORF">GCM10022210_37860</name>
</gene>
<dbReference type="Gene3D" id="2.60.40.10">
    <property type="entry name" value="Immunoglobulins"/>
    <property type="match status" value="1"/>
</dbReference>
<dbReference type="Gene3D" id="3.40.50.1820">
    <property type="entry name" value="alpha/beta hydrolase"/>
    <property type="match status" value="1"/>
</dbReference>
<evidence type="ECO:0000313" key="2">
    <source>
        <dbReference type="EMBL" id="GAA3982763.1"/>
    </source>
</evidence>
<dbReference type="RefSeq" id="WP_259090333.1">
    <property type="nucleotide sequence ID" value="NZ_BAAAZC010000027.1"/>
</dbReference>
<keyword evidence="2" id="KW-0378">Hydrolase</keyword>
<dbReference type="InterPro" id="IPR029058">
    <property type="entry name" value="AB_hydrolase_fold"/>
</dbReference>
<organism evidence="2 3">
    <name type="scientific">Mucilaginibacter dorajii</name>
    <dbReference type="NCBI Taxonomy" id="692994"/>
    <lineage>
        <taxon>Bacteria</taxon>
        <taxon>Pseudomonadati</taxon>
        <taxon>Bacteroidota</taxon>
        <taxon>Sphingobacteriia</taxon>
        <taxon>Sphingobacteriales</taxon>
        <taxon>Sphingobacteriaceae</taxon>
        <taxon>Mucilaginibacter</taxon>
    </lineage>
</organism>
<dbReference type="PANTHER" id="PTHR48098:SF6">
    <property type="entry name" value="FERRI-BACILLIBACTIN ESTERASE BESA"/>
    <property type="match status" value="1"/>
</dbReference>
<accession>A0ABP7QHR0</accession>
<dbReference type="InterPro" id="IPR014756">
    <property type="entry name" value="Ig_E-set"/>
</dbReference>
<evidence type="ECO:0000313" key="3">
    <source>
        <dbReference type="Proteomes" id="UP001500742"/>
    </source>
</evidence>
<dbReference type="PANTHER" id="PTHR48098">
    <property type="entry name" value="ENTEROCHELIN ESTERASE-RELATED"/>
    <property type="match status" value="1"/>
</dbReference>
<dbReference type="SUPFAM" id="SSF53474">
    <property type="entry name" value="alpha/beta-Hydrolases"/>
    <property type="match status" value="1"/>
</dbReference>
<dbReference type="InterPro" id="IPR050583">
    <property type="entry name" value="Mycobacterial_A85_antigen"/>
</dbReference>
<protein>
    <submittedName>
        <fullName evidence="2">Alpha/beta hydrolase-fold protein</fullName>
    </submittedName>
</protein>
<dbReference type="Proteomes" id="UP001500742">
    <property type="component" value="Unassembled WGS sequence"/>
</dbReference>
<reference evidence="3" key="1">
    <citation type="journal article" date="2019" name="Int. J. Syst. Evol. Microbiol.">
        <title>The Global Catalogue of Microorganisms (GCM) 10K type strain sequencing project: providing services to taxonomists for standard genome sequencing and annotation.</title>
        <authorList>
            <consortium name="The Broad Institute Genomics Platform"/>
            <consortium name="The Broad Institute Genome Sequencing Center for Infectious Disease"/>
            <person name="Wu L."/>
            <person name="Ma J."/>
        </authorList>
    </citation>
    <scope>NUCLEOTIDE SEQUENCE [LARGE SCALE GENOMIC DNA]</scope>
    <source>
        <strain evidence="3">JCM 16601</strain>
    </source>
</reference>
<dbReference type="EMBL" id="BAAAZC010000027">
    <property type="protein sequence ID" value="GAA3982763.1"/>
    <property type="molecule type" value="Genomic_DNA"/>
</dbReference>
<sequence>MIKKIFFCAFWVFSQSFLLFGQVKITFKSGKTAPLKSASEHLFLAGNFNNWNPADVAWQMQPDGNEGYQLLKDLPKGVYNYKITRGSWDAVECTTTGGSVDNRTLTLVNDTTVNFDVAGWQDNFATAEKKHTVSAQVHVISDRFEMPQLGRQRRVWIYLPADYGSSKNKYPVIYMHDGQNLFDDYSSGYGEWGIDEFLDKVTTAKECIVVGIDHGGNERIAEYDPYDSKYAKGRGVDYTAFLVKTLKPYIDVNYRTKKEAKYTTIAGSSTGGLISMYAAIKYPDVFGNAGIFSPAFWIAPEIYKLAKQTSLNKKSRFYFVCGDAESDLMVSDMKKMADLIREKGIKPENSPVTVIKGASHNEKQWNADWPGFYSWLMTN</sequence>
<dbReference type="InterPro" id="IPR000801">
    <property type="entry name" value="Esterase-like"/>
</dbReference>
<dbReference type="SUPFAM" id="SSF81296">
    <property type="entry name" value="E set domains"/>
    <property type="match status" value="1"/>
</dbReference>
<dbReference type="GO" id="GO:0016787">
    <property type="term" value="F:hydrolase activity"/>
    <property type="evidence" value="ECO:0007669"/>
    <property type="project" value="UniProtKB-KW"/>
</dbReference>